<keyword evidence="3" id="KW-1185">Reference proteome</keyword>
<dbReference type="InterPro" id="IPR003779">
    <property type="entry name" value="CMD-like"/>
</dbReference>
<evidence type="ECO:0000313" key="2">
    <source>
        <dbReference type="EMBL" id="MBB6218989.1"/>
    </source>
</evidence>
<evidence type="ECO:0000313" key="3">
    <source>
        <dbReference type="Proteomes" id="UP000579281"/>
    </source>
</evidence>
<dbReference type="SUPFAM" id="SSF69118">
    <property type="entry name" value="AhpD-like"/>
    <property type="match status" value="1"/>
</dbReference>
<dbReference type="Gene3D" id="1.20.1290.10">
    <property type="entry name" value="AhpD-like"/>
    <property type="match status" value="1"/>
</dbReference>
<dbReference type="GO" id="GO:0051920">
    <property type="term" value="F:peroxiredoxin activity"/>
    <property type="evidence" value="ECO:0007669"/>
    <property type="project" value="InterPro"/>
</dbReference>
<dbReference type="Pfam" id="PF02627">
    <property type="entry name" value="CMD"/>
    <property type="match status" value="1"/>
</dbReference>
<gene>
    <name evidence="2" type="ORF">HNQ80_005167</name>
</gene>
<name>A0A841L9E0_9FIRM</name>
<dbReference type="EMBL" id="JACHEN010000060">
    <property type="protein sequence ID" value="MBB6218989.1"/>
    <property type="molecule type" value="Genomic_DNA"/>
</dbReference>
<dbReference type="Proteomes" id="UP000579281">
    <property type="component" value="Unassembled WGS sequence"/>
</dbReference>
<dbReference type="RefSeq" id="WP_184313970.1">
    <property type="nucleotide sequence ID" value="NZ_JACHEN010000060.1"/>
</dbReference>
<protein>
    <submittedName>
        <fullName evidence="2">Alkylhydroperoxidase/carboxymuconolactone decarboxylase family protein YurZ</fullName>
    </submittedName>
</protein>
<comment type="caution">
    <text evidence="2">The sequence shown here is derived from an EMBL/GenBank/DDBJ whole genome shotgun (WGS) entry which is preliminary data.</text>
</comment>
<proteinExistence type="predicted"/>
<feature type="domain" description="Carboxymuconolactone decarboxylase-like" evidence="1">
    <location>
        <begin position="18"/>
        <end position="93"/>
    </location>
</feature>
<keyword evidence="2" id="KW-0575">Peroxidase</keyword>
<organism evidence="2 3">
    <name type="scientific">Anaerosolibacter carboniphilus</name>
    <dbReference type="NCBI Taxonomy" id="1417629"/>
    <lineage>
        <taxon>Bacteria</taxon>
        <taxon>Bacillati</taxon>
        <taxon>Bacillota</taxon>
        <taxon>Clostridia</taxon>
        <taxon>Peptostreptococcales</taxon>
        <taxon>Thermotaleaceae</taxon>
        <taxon>Anaerosolibacter</taxon>
    </lineage>
</organism>
<dbReference type="AlphaFoldDB" id="A0A841L9E0"/>
<evidence type="ECO:0000259" key="1">
    <source>
        <dbReference type="Pfam" id="PF02627"/>
    </source>
</evidence>
<dbReference type="InterPro" id="IPR029032">
    <property type="entry name" value="AhpD-like"/>
</dbReference>
<reference evidence="2 3" key="1">
    <citation type="submission" date="2020-08" db="EMBL/GenBank/DDBJ databases">
        <title>Genomic Encyclopedia of Type Strains, Phase IV (KMG-IV): sequencing the most valuable type-strain genomes for metagenomic binning, comparative biology and taxonomic classification.</title>
        <authorList>
            <person name="Goeker M."/>
        </authorList>
    </citation>
    <scope>NUCLEOTIDE SEQUENCE [LARGE SCALE GENOMIC DNA]</scope>
    <source>
        <strain evidence="2 3">DSM 103526</strain>
    </source>
</reference>
<sequence length="98" mass="10364">MEKRYPPFVEAVKPTDSELYEVVTKNMDIAMGPGELDMKTKALIALALDALEGSTEGVKSVAGMARGLGASEGEIKEALRIAYMVAANKALAATRGAY</sequence>
<accession>A0A841L9E0</accession>
<keyword evidence="2" id="KW-0560">Oxidoreductase</keyword>